<gene>
    <name evidence="5" type="ORF">METEAL_19070</name>
</gene>
<dbReference type="EC" id="2.7.7.65" evidence="1"/>
<dbReference type="InterPro" id="IPR029016">
    <property type="entry name" value="GAF-like_dom_sf"/>
</dbReference>
<dbReference type="InterPro" id="IPR043128">
    <property type="entry name" value="Rev_trsase/Diguanyl_cyclase"/>
</dbReference>
<dbReference type="GO" id="GO:0005886">
    <property type="term" value="C:plasma membrane"/>
    <property type="evidence" value="ECO:0007669"/>
    <property type="project" value="TreeGrafter"/>
</dbReference>
<dbReference type="SMART" id="SM00267">
    <property type="entry name" value="GGDEF"/>
    <property type="match status" value="1"/>
</dbReference>
<dbReference type="AlphaFoldDB" id="A0AA48GYJ9"/>
<feature type="domain" description="GGDEF" evidence="4">
    <location>
        <begin position="462"/>
        <end position="597"/>
    </location>
</feature>
<keyword evidence="3" id="KW-0472">Membrane</keyword>
<organism evidence="5 6">
    <name type="scientific">Mesoterricola silvestris</name>
    <dbReference type="NCBI Taxonomy" id="2927979"/>
    <lineage>
        <taxon>Bacteria</taxon>
        <taxon>Pseudomonadati</taxon>
        <taxon>Acidobacteriota</taxon>
        <taxon>Holophagae</taxon>
        <taxon>Holophagales</taxon>
        <taxon>Holophagaceae</taxon>
        <taxon>Mesoterricola</taxon>
    </lineage>
</organism>
<keyword evidence="3" id="KW-1133">Transmembrane helix</keyword>
<comment type="catalytic activity">
    <reaction evidence="2">
        <text>2 GTP = 3',3'-c-di-GMP + 2 diphosphate</text>
        <dbReference type="Rhea" id="RHEA:24898"/>
        <dbReference type="ChEBI" id="CHEBI:33019"/>
        <dbReference type="ChEBI" id="CHEBI:37565"/>
        <dbReference type="ChEBI" id="CHEBI:58805"/>
        <dbReference type="EC" id="2.7.7.65"/>
    </reaction>
</comment>
<dbReference type="Pfam" id="PF05227">
    <property type="entry name" value="CHASE3"/>
    <property type="match status" value="1"/>
</dbReference>
<keyword evidence="3" id="KW-0812">Transmembrane</keyword>
<dbReference type="InterPro" id="IPR003018">
    <property type="entry name" value="GAF"/>
</dbReference>
<sequence>MPLARRTRSLRTYLLWGLGSLGLAFILVSLELRNFVHPQLLEEVNAQGRSLVRYRAQQELLVVLLEQEADLRSFLMTGDKAHLEAFARERGQVTEPLRALRENLPEGAGGADHAQMERLTYLVSHWQDEEAVHLIRLRLQGPLADLKGALSQETRAFGEVKAASAGLTRLLDARDDERLQSIEGTLAYARWLGYSAEAALFITALLYSRWLLMRVSVPLADLAEQAKTGDGYGEPTGNQPVKEVEILGRALYELDVRNREREALLRREHDAALATRAFEELTQHLDREEDLLAALDQALARQVQASAQRILLHPAAGGGLRSALPPMAAGEAAPYPMLEDPDRCRAIHLGARVCLESGAPTACICPLGVPEAGAYLCLPMVASGRLLGLVNLQSRNPGHWTPERRHIAAALVAAATAALQGIHALDLAKERALRDGLTGVFNRRFLDEVLPKTLDQCQRNDLPFSLLMMDIDHFKAFNDEFGHEGGDQVLRLFAQCLQAKVRGGDVVARYGGEEFAVLLPHAGEAFALTLAERLRRAVQELPLPEEVFPPGRHITMSIGLASFPEHTRSQEVLVSLADQALYQAKGQGRNRTVSAGALGALEHA</sequence>
<dbReference type="PANTHER" id="PTHR45138:SF9">
    <property type="entry name" value="DIGUANYLATE CYCLASE DGCM-RELATED"/>
    <property type="match status" value="1"/>
</dbReference>
<evidence type="ECO:0000313" key="5">
    <source>
        <dbReference type="EMBL" id="BDU72733.1"/>
    </source>
</evidence>
<name>A0AA48GYJ9_9BACT</name>
<dbReference type="FunFam" id="3.30.70.270:FF:000001">
    <property type="entry name" value="Diguanylate cyclase domain protein"/>
    <property type="match status" value="1"/>
</dbReference>
<dbReference type="Gene3D" id="3.30.70.270">
    <property type="match status" value="1"/>
</dbReference>
<accession>A0AA48GYJ9</accession>
<dbReference type="KEGG" id="msil:METEAL_19070"/>
<protein>
    <recommendedName>
        <fullName evidence="1">diguanylate cyclase</fullName>
        <ecNumber evidence="1">2.7.7.65</ecNumber>
    </recommendedName>
</protein>
<dbReference type="InterPro" id="IPR007891">
    <property type="entry name" value="CHASE3"/>
</dbReference>
<dbReference type="GO" id="GO:1902201">
    <property type="term" value="P:negative regulation of bacterial-type flagellum-dependent cell motility"/>
    <property type="evidence" value="ECO:0007669"/>
    <property type="project" value="TreeGrafter"/>
</dbReference>
<keyword evidence="6" id="KW-1185">Reference proteome</keyword>
<dbReference type="SUPFAM" id="SSF55073">
    <property type="entry name" value="Nucleotide cyclase"/>
    <property type="match status" value="1"/>
</dbReference>
<dbReference type="SMART" id="SM00065">
    <property type="entry name" value="GAF"/>
    <property type="match status" value="1"/>
</dbReference>
<evidence type="ECO:0000256" key="3">
    <source>
        <dbReference type="SAM" id="Phobius"/>
    </source>
</evidence>
<dbReference type="GO" id="GO:0043709">
    <property type="term" value="P:cell adhesion involved in single-species biofilm formation"/>
    <property type="evidence" value="ECO:0007669"/>
    <property type="project" value="TreeGrafter"/>
</dbReference>
<evidence type="ECO:0000259" key="4">
    <source>
        <dbReference type="PROSITE" id="PS50887"/>
    </source>
</evidence>
<proteinExistence type="predicted"/>
<dbReference type="Proteomes" id="UP001238179">
    <property type="component" value="Chromosome"/>
</dbReference>
<dbReference type="InterPro" id="IPR050469">
    <property type="entry name" value="Diguanylate_Cyclase"/>
</dbReference>
<dbReference type="Pfam" id="PF01590">
    <property type="entry name" value="GAF"/>
    <property type="match status" value="1"/>
</dbReference>
<dbReference type="CDD" id="cd01949">
    <property type="entry name" value="GGDEF"/>
    <property type="match status" value="1"/>
</dbReference>
<dbReference type="InterPro" id="IPR000160">
    <property type="entry name" value="GGDEF_dom"/>
</dbReference>
<dbReference type="GO" id="GO:0052621">
    <property type="term" value="F:diguanylate cyclase activity"/>
    <property type="evidence" value="ECO:0007669"/>
    <property type="project" value="UniProtKB-EC"/>
</dbReference>
<dbReference type="Pfam" id="PF00990">
    <property type="entry name" value="GGDEF"/>
    <property type="match status" value="1"/>
</dbReference>
<dbReference type="EMBL" id="AP027080">
    <property type="protein sequence ID" value="BDU72733.1"/>
    <property type="molecule type" value="Genomic_DNA"/>
</dbReference>
<dbReference type="Gene3D" id="3.30.450.40">
    <property type="match status" value="1"/>
</dbReference>
<dbReference type="NCBIfam" id="TIGR00254">
    <property type="entry name" value="GGDEF"/>
    <property type="match status" value="1"/>
</dbReference>
<evidence type="ECO:0000256" key="2">
    <source>
        <dbReference type="ARBA" id="ARBA00034247"/>
    </source>
</evidence>
<dbReference type="PROSITE" id="PS50887">
    <property type="entry name" value="GGDEF"/>
    <property type="match status" value="1"/>
</dbReference>
<dbReference type="RefSeq" id="WP_316415646.1">
    <property type="nucleotide sequence ID" value="NZ_AP027080.1"/>
</dbReference>
<dbReference type="InterPro" id="IPR029787">
    <property type="entry name" value="Nucleotide_cyclase"/>
</dbReference>
<dbReference type="SUPFAM" id="SSF55781">
    <property type="entry name" value="GAF domain-like"/>
    <property type="match status" value="1"/>
</dbReference>
<feature type="transmembrane region" description="Helical" evidence="3">
    <location>
        <begin position="12"/>
        <end position="30"/>
    </location>
</feature>
<dbReference type="PANTHER" id="PTHR45138">
    <property type="entry name" value="REGULATORY COMPONENTS OF SENSORY TRANSDUCTION SYSTEM"/>
    <property type="match status" value="1"/>
</dbReference>
<evidence type="ECO:0000313" key="6">
    <source>
        <dbReference type="Proteomes" id="UP001238179"/>
    </source>
</evidence>
<evidence type="ECO:0000256" key="1">
    <source>
        <dbReference type="ARBA" id="ARBA00012528"/>
    </source>
</evidence>
<reference evidence="6" key="1">
    <citation type="journal article" date="2023" name="Int. J. Syst. Evol. Microbiol.">
        <title>Mesoterricola silvestris gen. nov., sp. nov., Mesoterricola sediminis sp. nov., Geothrix oryzae sp. nov., Geothrix edaphica sp. nov., Geothrix rubra sp. nov., and Geothrix limicola sp. nov., six novel members of Acidobacteriota isolated from soils.</title>
        <authorList>
            <person name="Itoh H."/>
            <person name="Sugisawa Y."/>
            <person name="Mise K."/>
            <person name="Xu Z."/>
            <person name="Kuniyasu M."/>
            <person name="Ushijima N."/>
            <person name="Kawano K."/>
            <person name="Kobayashi E."/>
            <person name="Shiratori Y."/>
            <person name="Masuda Y."/>
            <person name="Senoo K."/>
        </authorList>
    </citation>
    <scope>NUCLEOTIDE SEQUENCE [LARGE SCALE GENOMIC DNA]</scope>
    <source>
        <strain evidence="6">W79</strain>
    </source>
</reference>